<dbReference type="EMBL" id="BK032784">
    <property type="protein sequence ID" value="DAF60183.1"/>
    <property type="molecule type" value="Genomic_DNA"/>
</dbReference>
<organism evidence="1">
    <name type="scientific">Podoviridae sp. ctDwO1</name>
    <dbReference type="NCBI Taxonomy" id="2827726"/>
    <lineage>
        <taxon>Viruses</taxon>
        <taxon>Duplodnaviria</taxon>
        <taxon>Heunggongvirae</taxon>
        <taxon>Uroviricota</taxon>
        <taxon>Caudoviricetes</taxon>
    </lineage>
</organism>
<evidence type="ECO:0000313" key="1">
    <source>
        <dbReference type="EMBL" id="DAF60183.1"/>
    </source>
</evidence>
<protein>
    <submittedName>
        <fullName evidence="1">Uncharacterized protein</fullName>
    </submittedName>
</protein>
<proteinExistence type="predicted"/>
<accession>A0A8S5TB18</accession>
<reference evidence="1" key="1">
    <citation type="journal article" date="2021" name="Proc. Natl. Acad. Sci. U.S.A.">
        <title>A Catalog of Tens of Thousands of Viruses from Human Metagenomes Reveals Hidden Associations with Chronic Diseases.</title>
        <authorList>
            <person name="Tisza M.J."/>
            <person name="Buck C.B."/>
        </authorList>
    </citation>
    <scope>NUCLEOTIDE SEQUENCE</scope>
    <source>
        <strain evidence="1">CtDwO1</strain>
    </source>
</reference>
<sequence>MTEKVQSKRKNVMSRIKALEVGEAVSFPIEWMDTVRAQASKANALFGGKRSTRMEVGERLIYVERAE</sequence>
<name>A0A8S5TB18_9CAUD</name>